<evidence type="ECO:0000313" key="2">
    <source>
        <dbReference type="Proteomes" id="UP001295684"/>
    </source>
</evidence>
<proteinExistence type="predicted"/>
<dbReference type="EMBL" id="CAMPGE010023805">
    <property type="protein sequence ID" value="CAI2381699.1"/>
    <property type="molecule type" value="Genomic_DNA"/>
</dbReference>
<dbReference type="AlphaFoldDB" id="A0AAD1XZL8"/>
<accession>A0AAD1XZL8</accession>
<sequence>MSKLNDFRSDVMILDCENWFKVNAVYTEKELEKIDETTKEEKEEAIRSSQAIIEEIPADIGSEPNYLHTSQDDPCEPDKVINDAMECLISECSIATEKNIEIILYFSCSSYFLRKIQSRIEENPSEISKNLPVSYGDASKTSLIAHKALLNEKVKIITCMQTLMLKIGLSFSQNLKIRLYSDDRFFFTKEVISLIKEESGRCNISQKPCLKFTEDLKNLKQSESLKSYNNDKLTIDEEKKSFISSSTKDSGCSTTPTKSIELEAIRSKIHNVKKYKESLRELLEKFPKFFKNPDKNEAIKYINALDNLTSQHLDKFEKDHKIKMEESERESYFIYVRNYLFEKGITSGKILRFWIDTSLGDSKEKMAESNNITFNFKKLDHIIEGLKATKKVFTLKGHKLQKSIDIYSSISYPIIKKILTNNLSNQDHSMKTLKSLITRIGDTLKNFYNSNEIRSDKRSLIKSDRMIKYIIAEVLRQRGIWETEDKKFTLNSFRIENFLNELTKHEYSKIIKILNEDIKSAISSP</sequence>
<comment type="caution">
    <text evidence="1">The sequence shown here is derived from an EMBL/GenBank/DDBJ whole genome shotgun (WGS) entry which is preliminary data.</text>
</comment>
<gene>
    <name evidence="1" type="ORF">ECRASSUSDP1_LOCUS23157</name>
</gene>
<protein>
    <submittedName>
        <fullName evidence="1">Uncharacterized protein</fullName>
    </submittedName>
</protein>
<organism evidence="1 2">
    <name type="scientific">Euplotes crassus</name>
    <dbReference type="NCBI Taxonomy" id="5936"/>
    <lineage>
        <taxon>Eukaryota</taxon>
        <taxon>Sar</taxon>
        <taxon>Alveolata</taxon>
        <taxon>Ciliophora</taxon>
        <taxon>Intramacronucleata</taxon>
        <taxon>Spirotrichea</taxon>
        <taxon>Hypotrichia</taxon>
        <taxon>Euplotida</taxon>
        <taxon>Euplotidae</taxon>
        <taxon>Moneuplotes</taxon>
    </lineage>
</organism>
<name>A0AAD1XZL8_EUPCR</name>
<keyword evidence="2" id="KW-1185">Reference proteome</keyword>
<reference evidence="1" key="1">
    <citation type="submission" date="2023-07" db="EMBL/GenBank/DDBJ databases">
        <authorList>
            <consortium name="AG Swart"/>
            <person name="Singh M."/>
            <person name="Singh A."/>
            <person name="Seah K."/>
            <person name="Emmerich C."/>
        </authorList>
    </citation>
    <scope>NUCLEOTIDE SEQUENCE</scope>
    <source>
        <strain evidence="1">DP1</strain>
    </source>
</reference>
<evidence type="ECO:0000313" key="1">
    <source>
        <dbReference type="EMBL" id="CAI2381699.1"/>
    </source>
</evidence>
<dbReference type="Proteomes" id="UP001295684">
    <property type="component" value="Unassembled WGS sequence"/>
</dbReference>